<dbReference type="PROSITE" id="PS50157">
    <property type="entry name" value="ZINC_FINGER_C2H2_2"/>
    <property type="match status" value="1"/>
</dbReference>
<evidence type="ECO:0000256" key="7">
    <source>
        <dbReference type="PROSITE-ProRule" id="PRU01145"/>
    </source>
</evidence>
<feature type="compositionally biased region" description="Polar residues" evidence="8">
    <location>
        <begin position="83"/>
        <end position="92"/>
    </location>
</feature>
<proteinExistence type="predicted"/>
<evidence type="ECO:0000256" key="5">
    <source>
        <dbReference type="ARBA" id="ARBA00022833"/>
    </source>
</evidence>
<dbReference type="GO" id="GO:0005730">
    <property type="term" value="C:nucleolus"/>
    <property type="evidence" value="ECO:0007669"/>
    <property type="project" value="TreeGrafter"/>
</dbReference>
<evidence type="ECO:0000313" key="11">
    <source>
        <dbReference type="Proteomes" id="UP000053424"/>
    </source>
</evidence>
<evidence type="ECO:0000256" key="6">
    <source>
        <dbReference type="ARBA" id="ARBA00023242"/>
    </source>
</evidence>
<evidence type="ECO:0000256" key="4">
    <source>
        <dbReference type="ARBA" id="ARBA00022771"/>
    </source>
</evidence>
<dbReference type="SUPFAM" id="SSF57667">
    <property type="entry name" value="beta-beta-alpha zinc fingers"/>
    <property type="match status" value="1"/>
</dbReference>
<protein>
    <recommendedName>
        <fullName evidence="9">C2H2-type domain-containing protein</fullName>
    </recommendedName>
</protein>
<dbReference type="GO" id="GO:0000122">
    <property type="term" value="P:negative regulation of transcription by RNA polymerase II"/>
    <property type="evidence" value="ECO:0007669"/>
    <property type="project" value="TreeGrafter"/>
</dbReference>
<dbReference type="InterPro" id="IPR039999">
    <property type="entry name" value="LYAR"/>
</dbReference>
<reference evidence="11" key="2">
    <citation type="submission" date="2015-01" db="EMBL/GenBank/DDBJ databases">
        <title>Evolutionary Origins and Diversification of the Mycorrhizal Mutualists.</title>
        <authorList>
            <consortium name="DOE Joint Genome Institute"/>
            <consortium name="Mycorrhizal Genomics Consortium"/>
            <person name="Kohler A."/>
            <person name="Kuo A."/>
            <person name="Nagy L.G."/>
            <person name="Floudas D."/>
            <person name="Copeland A."/>
            <person name="Barry K.W."/>
            <person name="Cichocki N."/>
            <person name="Veneault-Fourrey C."/>
            <person name="LaButti K."/>
            <person name="Lindquist E.A."/>
            <person name="Lipzen A."/>
            <person name="Lundell T."/>
            <person name="Morin E."/>
            <person name="Murat C."/>
            <person name="Riley R."/>
            <person name="Ohm R."/>
            <person name="Sun H."/>
            <person name="Tunlid A."/>
            <person name="Henrissat B."/>
            <person name="Grigoriev I.V."/>
            <person name="Hibbett D.S."/>
            <person name="Martin F."/>
        </authorList>
    </citation>
    <scope>NUCLEOTIDE SEQUENCE [LARGE SCALE GENOMIC DNA]</scope>
    <source>
        <strain evidence="11">h7</strain>
    </source>
</reference>
<keyword evidence="4 7" id="KW-0863">Zinc-finger</keyword>
<keyword evidence="2" id="KW-0479">Metal-binding</keyword>
<feature type="region of interest" description="Disordered" evidence="8">
    <location>
        <begin position="76"/>
        <end position="371"/>
    </location>
</feature>
<name>A0A0C2YX41_HEBCY</name>
<evidence type="ECO:0000256" key="8">
    <source>
        <dbReference type="SAM" id="MobiDB-lite"/>
    </source>
</evidence>
<dbReference type="InterPro" id="IPR013087">
    <property type="entry name" value="Znf_C2H2_type"/>
</dbReference>
<dbReference type="AlphaFoldDB" id="A0A0C2YX41"/>
<dbReference type="InterPro" id="IPR036236">
    <property type="entry name" value="Znf_C2H2_sf"/>
</dbReference>
<dbReference type="PROSITE" id="PS51804">
    <property type="entry name" value="ZF_C2HC_LYAR"/>
    <property type="match status" value="1"/>
</dbReference>
<gene>
    <name evidence="10" type="ORF">M413DRAFT_430215</name>
</gene>
<dbReference type="PANTHER" id="PTHR13100:SF10">
    <property type="entry name" value="CELL GROWTH-REGULATING NUCLEOLAR PROTEIN"/>
    <property type="match status" value="1"/>
</dbReference>
<dbReference type="GO" id="GO:0008270">
    <property type="term" value="F:zinc ion binding"/>
    <property type="evidence" value="ECO:0007669"/>
    <property type="project" value="UniProtKB-KW"/>
</dbReference>
<dbReference type="STRING" id="686832.A0A0C2YX41"/>
<feature type="domain" description="C2H2-type" evidence="9">
    <location>
        <begin position="42"/>
        <end position="70"/>
    </location>
</feature>
<dbReference type="Pfam" id="PF08790">
    <property type="entry name" value="zf-LYAR"/>
    <property type="match status" value="1"/>
</dbReference>
<feature type="compositionally biased region" description="Basic and acidic residues" evidence="8">
    <location>
        <begin position="237"/>
        <end position="256"/>
    </location>
</feature>
<comment type="subcellular location">
    <subcellularLocation>
        <location evidence="1">Nucleus</location>
    </subcellularLocation>
</comment>
<dbReference type="GO" id="GO:0003677">
    <property type="term" value="F:DNA binding"/>
    <property type="evidence" value="ECO:0007669"/>
    <property type="project" value="InterPro"/>
</dbReference>
<sequence length="371" mass="41143">MYSRRNDLLIYTDFCSYRCHGCGDVVKKPKLDQHRTRCHSGYDCIDCSKTFNSPAEYKGHTSCISEAEKYEKSLYKGPKTQKHTTLPSSTPTVEEPATAASERQSNAQWGAKSVGSGGYGRYGGWSQQRNKVTGANDTPLGTPPPRASPVNVAPPRTAVNEDAKSNKKVKLPKEKETTVDPVSIPLPSSPGPSADDGKKKHKKDKDAEKEEKRLRKKEKKEKAQKLEDVEMAAPSGEEEKKKKSKKDKKEKGKEEAPVTDLPGEEKADKKKKKKEAVEELTPQTNGVEVNGKDKKRKRSEEDDAADVDGGEEKKKKKKEKKEKKKEATSEGAMDVDAPATVESTKKEKKNKKEKKEKNKVFESIPVAVAVS</sequence>
<evidence type="ECO:0000259" key="9">
    <source>
        <dbReference type="PROSITE" id="PS50157"/>
    </source>
</evidence>
<feature type="compositionally biased region" description="Basic and acidic residues" evidence="8">
    <location>
        <begin position="159"/>
        <end position="178"/>
    </location>
</feature>
<keyword evidence="3" id="KW-0677">Repeat</keyword>
<accession>A0A0C2YX41</accession>
<dbReference type="InterPro" id="IPR014898">
    <property type="entry name" value="Znf_C2H2_LYAR"/>
</dbReference>
<evidence type="ECO:0000256" key="3">
    <source>
        <dbReference type="ARBA" id="ARBA00022737"/>
    </source>
</evidence>
<dbReference type="HOGENOM" id="CLU_047442_0_0_1"/>
<keyword evidence="6" id="KW-0539">Nucleus</keyword>
<feature type="compositionally biased region" description="Basic residues" evidence="8">
    <location>
        <begin position="314"/>
        <end position="323"/>
    </location>
</feature>
<evidence type="ECO:0000313" key="10">
    <source>
        <dbReference type="EMBL" id="KIM45552.1"/>
    </source>
</evidence>
<organism evidence="10 11">
    <name type="scientific">Hebeloma cylindrosporum</name>
    <dbReference type="NCBI Taxonomy" id="76867"/>
    <lineage>
        <taxon>Eukaryota</taxon>
        <taxon>Fungi</taxon>
        <taxon>Dikarya</taxon>
        <taxon>Basidiomycota</taxon>
        <taxon>Agaricomycotina</taxon>
        <taxon>Agaricomycetes</taxon>
        <taxon>Agaricomycetidae</taxon>
        <taxon>Agaricales</taxon>
        <taxon>Agaricineae</taxon>
        <taxon>Hymenogastraceae</taxon>
        <taxon>Hebeloma</taxon>
    </lineage>
</organism>
<dbReference type="EMBL" id="KN831772">
    <property type="protein sequence ID" value="KIM45552.1"/>
    <property type="molecule type" value="Genomic_DNA"/>
</dbReference>
<evidence type="ECO:0000256" key="2">
    <source>
        <dbReference type="ARBA" id="ARBA00022723"/>
    </source>
</evidence>
<reference evidence="10 11" key="1">
    <citation type="submission" date="2014-04" db="EMBL/GenBank/DDBJ databases">
        <authorList>
            <consortium name="DOE Joint Genome Institute"/>
            <person name="Kuo A."/>
            <person name="Gay G."/>
            <person name="Dore J."/>
            <person name="Kohler A."/>
            <person name="Nagy L.G."/>
            <person name="Floudas D."/>
            <person name="Copeland A."/>
            <person name="Barry K.W."/>
            <person name="Cichocki N."/>
            <person name="Veneault-Fourrey C."/>
            <person name="LaButti K."/>
            <person name="Lindquist E.A."/>
            <person name="Lipzen A."/>
            <person name="Lundell T."/>
            <person name="Morin E."/>
            <person name="Murat C."/>
            <person name="Sun H."/>
            <person name="Tunlid A."/>
            <person name="Henrissat B."/>
            <person name="Grigoriev I.V."/>
            <person name="Hibbett D.S."/>
            <person name="Martin F."/>
            <person name="Nordberg H.P."/>
            <person name="Cantor M.N."/>
            <person name="Hua S.X."/>
        </authorList>
    </citation>
    <scope>NUCLEOTIDE SEQUENCE [LARGE SCALE GENOMIC DNA]</scope>
    <source>
        <strain evidence="11">h7</strain>
    </source>
</reference>
<evidence type="ECO:0000256" key="1">
    <source>
        <dbReference type="ARBA" id="ARBA00004123"/>
    </source>
</evidence>
<dbReference type="PANTHER" id="PTHR13100">
    <property type="entry name" value="CELL GROWTH-REGULATING NUCLEOLAR PROTEIN LYAR"/>
    <property type="match status" value="1"/>
</dbReference>
<keyword evidence="11" id="KW-1185">Reference proteome</keyword>
<feature type="compositionally biased region" description="Basic and acidic residues" evidence="8">
    <location>
        <begin position="204"/>
        <end position="213"/>
    </location>
</feature>
<dbReference type="OrthoDB" id="21474at2759"/>
<keyword evidence="5" id="KW-0862">Zinc</keyword>
<dbReference type="Gene3D" id="3.30.1490.490">
    <property type="match status" value="1"/>
</dbReference>
<dbReference type="Proteomes" id="UP000053424">
    <property type="component" value="Unassembled WGS sequence"/>
</dbReference>
<dbReference type="GO" id="GO:0006364">
    <property type="term" value="P:rRNA processing"/>
    <property type="evidence" value="ECO:0007669"/>
    <property type="project" value="TreeGrafter"/>
</dbReference>